<organism evidence="2 3">
    <name type="scientific">Candidatus Faecalibacterium intestinavium</name>
    <dbReference type="NCBI Taxonomy" id="2838580"/>
    <lineage>
        <taxon>Bacteria</taxon>
        <taxon>Bacillati</taxon>
        <taxon>Bacillota</taxon>
        <taxon>Clostridia</taxon>
        <taxon>Eubacteriales</taxon>
        <taxon>Oscillospiraceae</taxon>
        <taxon>Faecalibacterium</taxon>
    </lineage>
</organism>
<protein>
    <submittedName>
        <fullName evidence="2">Uncharacterized protein</fullName>
    </submittedName>
</protein>
<dbReference type="EMBL" id="JAHLFH010000081">
    <property type="protein sequence ID" value="MBU3819518.1"/>
    <property type="molecule type" value="Genomic_DNA"/>
</dbReference>
<dbReference type="Proteomes" id="UP000824178">
    <property type="component" value="Unassembled WGS sequence"/>
</dbReference>
<feature type="region of interest" description="Disordered" evidence="1">
    <location>
        <begin position="265"/>
        <end position="329"/>
    </location>
</feature>
<evidence type="ECO:0000313" key="2">
    <source>
        <dbReference type="EMBL" id="MBU3819518.1"/>
    </source>
</evidence>
<proteinExistence type="predicted"/>
<name>A0A9E2NQF6_9FIRM</name>
<reference evidence="2" key="2">
    <citation type="submission" date="2021-04" db="EMBL/GenBank/DDBJ databases">
        <authorList>
            <person name="Gilroy R."/>
        </authorList>
    </citation>
    <scope>NUCLEOTIDE SEQUENCE</scope>
    <source>
        <strain evidence="2">742</strain>
    </source>
</reference>
<reference evidence="2" key="1">
    <citation type="journal article" date="2021" name="PeerJ">
        <title>Extensive microbial diversity within the chicken gut microbiome revealed by metagenomics and culture.</title>
        <authorList>
            <person name="Gilroy R."/>
            <person name="Ravi A."/>
            <person name="Getino M."/>
            <person name="Pursley I."/>
            <person name="Horton D.L."/>
            <person name="Alikhan N.F."/>
            <person name="Baker D."/>
            <person name="Gharbi K."/>
            <person name="Hall N."/>
            <person name="Watson M."/>
            <person name="Adriaenssens E.M."/>
            <person name="Foster-Nyarko E."/>
            <person name="Jarju S."/>
            <person name="Secka A."/>
            <person name="Antonio M."/>
            <person name="Oren A."/>
            <person name="Chaudhuri R.R."/>
            <person name="La Ragione R."/>
            <person name="Hildebrand F."/>
            <person name="Pallen M.J."/>
        </authorList>
    </citation>
    <scope>NUCLEOTIDE SEQUENCE</scope>
    <source>
        <strain evidence="2">742</strain>
    </source>
</reference>
<dbReference type="AlphaFoldDB" id="A0A9E2NQF6"/>
<evidence type="ECO:0000256" key="1">
    <source>
        <dbReference type="SAM" id="MobiDB-lite"/>
    </source>
</evidence>
<comment type="caution">
    <text evidence="2">The sequence shown here is derived from an EMBL/GenBank/DDBJ whole genome shotgun (WGS) entry which is preliminary data.</text>
</comment>
<evidence type="ECO:0000313" key="3">
    <source>
        <dbReference type="Proteomes" id="UP000824178"/>
    </source>
</evidence>
<accession>A0A9E2NQF6</accession>
<sequence>MAWPAKMDVQHRDKLKKACMGFATGVSAHSLSGIIQSRALYSNKTLEKKYPEAFGNAMRKSQWHDQPESPGYSCVYFRGVRRMQCSRIKEYLPRIVNSLTSVGSTQGLVFYVDFDTAYEKLVYGFSNSTDMKGKIGTKVLNSQVDLFVDAFEKNTDIQTGKNYGMSEITFKNQVPLSCVSFIGVDTKKTKECPDYQTLLETNFTRLTDTVIDCRGNEWLFFQNKSFAESALLGRSSYMAIGSPPSGPSERSHPSALSGLTVRDTARGTAATGPKIVQPVAQGNTGKRAQPSAPSYHPTGRNIRNELSQPAPKKSIGKGGSALPPLKPKK</sequence>
<gene>
    <name evidence="2" type="ORF">H9864_03985</name>
</gene>